<dbReference type="SUPFAM" id="SSF52833">
    <property type="entry name" value="Thioredoxin-like"/>
    <property type="match status" value="1"/>
</dbReference>
<accession>A0A163Y8B5</accession>
<dbReference type="InterPro" id="IPR036249">
    <property type="entry name" value="Thioredoxin-like_sf"/>
</dbReference>
<keyword evidence="3" id="KW-1185">Reference proteome</keyword>
<dbReference type="AlphaFoldDB" id="A0A163Y8B5"/>
<evidence type="ECO:0000313" key="2">
    <source>
        <dbReference type="EMBL" id="KZE79031.1"/>
    </source>
</evidence>
<protein>
    <recommendedName>
        <fullName evidence="1">Thioredoxin domain-containing protein</fullName>
    </recommendedName>
</protein>
<dbReference type="OrthoDB" id="2738084at2"/>
<proteinExistence type="predicted"/>
<evidence type="ECO:0000259" key="1">
    <source>
        <dbReference type="PROSITE" id="PS51352"/>
    </source>
</evidence>
<dbReference type="RefSeq" id="WP_063181480.1">
    <property type="nucleotide sequence ID" value="NZ_LQRA01000052.1"/>
</dbReference>
<evidence type="ECO:0000313" key="3">
    <source>
        <dbReference type="Proteomes" id="UP000076563"/>
    </source>
</evidence>
<comment type="caution">
    <text evidence="2">The sequence shown here is derived from an EMBL/GenBank/DDBJ whole genome shotgun (WGS) entry which is preliminary data.</text>
</comment>
<sequence length="152" mass="16665">MSFNRKPGGSADSGPPIGSALADLPPHISNIGTPAEPGEATGTVLLFVSAYCSHCIDLLPHIDAMTRRHPTFSFRLFSTADEDDHRSMVEYFGWTFPIYSLDQSDMDAYFAVTYLPFAILIDDSGKVAAKGVIYNADEFEQLVKDYARHALA</sequence>
<reference evidence="3" key="1">
    <citation type="submission" date="2016-01" db="EMBL/GenBank/DDBJ databases">
        <title>Draft genome of Chromobacterium sp. F49.</title>
        <authorList>
            <person name="Hong K.W."/>
        </authorList>
    </citation>
    <scope>NUCLEOTIDE SEQUENCE [LARGE SCALE GENOMIC DNA]</scope>
    <source>
        <strain evidence="3">M63</strain>
    </source>
</reference>
<feature type="domain" description="Thioredoxin" evidence="1">
    <location>
        <begin position="1"/>
        <end position="148"/>
    </location>
</feature>
<dbReference type="PROSITE" id="PS51352">
    <property type="entry name" value="THIOREDOXIN_2"/>
    <property type="match status" value="1"/>
</dbReference>
<dbReference type="InterPro" id="IPR013766">
    <property type="entry name" value="Thioredoxin_domain"/>
</dbReference>
<name>A0A163Y8B5_9BACL</name>
<dbReference type="Proteomes" id="UP000076563">
    <property type="component" value="Unassembled WGS sequence"/>
</dbReference>
<dbReference type="EMBL" id="LQRA01000052">
    <property type="protein sequence ID" value="KZE79031.1"/>
    <property type="molecule type" value="Genomic_DNA"/>
</dbReference>
<organism evidence="2 3">
    <name type="scientific">Paenibacillus elgii</name>
    <dbReference type="NCBI Taxonomy" id="189691"/>
    <lineage>
        <taxon>Bacteria</taxon>
        <taxon>Bacillati</taxon>
        <taxon>Bacillota</taxon>
        <taxon>Bacilli</taxon>
        <taxon>Bacillales</taxon>
        <taxon>Paenibacillaceae</taxon>
        <taxon>Paenibacillus</taxon>
    </lineage>
</organism>
<gene>
    <name evidence="2" type="ORF">AV654_16225</name>
</gene>
<dbReference type="Gene3D" id="3.40.30.10">
    <property type="entry name" value="Glutaredoxin"/>
    <property type="match status" value="1"/>
</dbReference>